<dbReference type="Proteomes" id="UP000290288">
    <property type="component" value="Unassembled WGS sequence"/>
</dbReference>
<dbReference type="EMBL" id="SDEE01000060">
    <property type="protein sequence ID" value="RXW22792.1"/>
    <property type="molecule type" value="Genomic_DNA"/>
</dbReference>
<accession>A0A4Q2DU02</accession>
<evidence type="ECO:0000313" key="3">
    <source>
        <dbReference type="Proteomes" id="UP000290288"/>
    </source>
</evidence>
<evidence type="ECO:0000313" key="2">
    <source>
        <dbReference type="EMBL" id="RXW22792.1"/>
    </source>
</evidence>
<dbReference type="OrthoDB" id="3059243at2759"/>
<dbReference type="AlphaFoldDB" id="A0A4Q2DU02"/>
<gene>
    <name evidence="2" type="ORF">EST38_g3069</name>
</gene>
<feature type="non-terminal residue" evidence="2">
    <location>
        <position position="214"/>
    </location>
</feature>
<sequence length="214" mass="23592">MAAAQFVCWGDKKLGIKKIPARARVAHVLKFEWSPPVGIRSRVTTLEEQKPDDPPNANKKPCFSPMKAKKDAELTPNFWQYAIVRQDILDKYLVYKDRIKIHCEHVPKREDLTVDMYIKTQDGNPDFATLMNGKEKQPAAAAVSSSNSGETTSSLKSSGKSSPPRSPKTPGKIIPPSSKPPGKISPPSSPKRPGKISPPPSPKRPWQDQPASFS</sequence>
<evidence type="ECO:0000256" key="1">
    <source>
        <dbReference type="SAM" id="MobiDB-lite"/>
    </source>
</evidence>
<reference evidence="2 3" key="1">
    <citation type="submission" date="2019-01" db="EMBL/GenBank/DDBJ databases">
        <title>Draft genome sequence of Psathyrella aberdarensis IHI B618.</title>
        <authorList>
            <person name="Buettner E."/>
            <person name="Kellner H."/>
        </authorList>
    </citation>
    <scope>NUCLEOTIDE SEQUENCE [LARGE SCALE GENOMIC DNA]</scope>
    <source>
        <strain evidence="2 3">IHI B618</strain>
    </source>
</reference>
<organism evidence="2 3">
    <name type="scientific">Candolleomyces aberdarensis</name>
    <dbReference type="NCBI Taxonomy" id="2316362"/>
    <lineage>
        <taxon>Eukaryota</taxon>
        <taxon>Fungi</taxon>
        <taxon>Dikarya</taxon>
        <taxon>Basidiomycota</taxon>
        <taxon>Agaricomycotina</taxon>
        <taxon>Agaricomycetes</taxon>
        <taxon>Agaricomycetidae</taxon>
        <taxon>Agaricales</taxon>
        <taxon>Agaricineae</taxon>
        <taxon>Psathyrellaceae</taxon>
        <taxon>Candolleomyces</taxon>
    </lineage>
</organism>
<comment type="caution">
    <text evidence="2">The sequence shown here is derived from an EMBL/GenBank/DDBJ whole genome shotgun (WGS) entry which is preliminary data.</text>
</comment>
<feature type="compositionally biased region" description="Pro residues" evidence="1">
    <location>
        <begin position="177"/>
        <end position="203"/>
    </location>
</feature>
<feature type="compositionally biased region" description="Low complexity" evidence="1">
    <location>
        <begin position="144"/>
        <end position="176"/>
    </location>
</feature>
<feature type="region of interest" description="Disordered" evidence="1">
    <location>
        <begin position="134"/>
        <end position="214"/>
    </location>
</feature>
<proteinExistence type="predicted"/>
<protein>
    <submittedName>
        <fullName evidence="2">Uncharacterized protein</fullName>
    </submittedName>
</protein>
<name>A0A4Q2DU02_9AGAR</name>
<keyword evidence="3" id="KW-1185">Reference proteome</keyword>